<dbReference type="PANTHER" id="PTHR34203">
    <property type="entry name" value="METHYLTRANSFERASE, FKBM FAMILY PROTEIN"/>
    <property type="match status" value="1"/>
</dbReference>
<keyword evidence="2" id="KW-0489">Methyltransferase</keyword>
<gene>
    <name evidence="2" type="ORF">ACFFU1_14545</name>
</gene>
<dbReference type="SUPFAM" id="SSF53335">
    <property type="entry name" value="S-adenosyl-L-methionine-dependent methyltransferases"/>
    <property type="match status" value="1"/>
</dbReference>
<dbReference type="GO" id="GO:0032259">
    <property type="term" value="P:methylation"/>
    <property type="evidence" value="ECO:0007669"/>
    <property type="project" value="UniProtKB-KW"/>
</dbReference>
<accession>A0ABV5H343</accession>
<evidence type="ECO:0000313" key="2">
    <source>
        <dbReference type="EMBL" id="MFB9106119.1"/>
    </source>
</evidence>
<dbReference type="PANTHER" id="PTHR34203:SF15">
    <property type="entry name" value="SLL1173 PROTEIN"/>
    <property type="match status" value="1"/>
</dbReference>
<sequence length="284" mass="32272">MRHLNYVLKSLFLNKIKIPPSGILNLKTDSGIIKIATNQTSYLTQLLFWDGYKNFEYSALFEMLSKDVDSFLDIGSNIGYYSLIACKSNPKIKAYAFEPALGPKHYLNKNIVLNNFENQIKPVDLALSDTTGSIDFYEVESLKYKNLKYNLAGEGNAGTKTTSRNFIKNTVQATTLDKFVETEKISKIDLIKIDTEGTEIHILNSGIDIIKSHEPIVICETLFNTIEAELDSYFKALDYVFFNHTLKGLEKVSTIKRSTDNGVRNCFFVPKSKLHLVENFIYNQ</sequence>
<dbReference type="EMBL" id="JBHMFA010000010">
    <property type="protein sequence ID" value="MFB9106119.1"/>
    <property type="molecule type" value="Genomic_DNA"/>
</dbReference>
<dbReference type="Gene3D" id="3.40.50.150">
    <property type="entry name" value="Vaccinia Virus protein VP39"/>
    <property type="match status" value="1"/>
</dbReference>
<dbReference type="InterPro" id="IPR052514">
    <property type="entry name" value="SAM-dependent_MTase"/>
</dbReference>
<evidence type="ECO:0000259" key="1">
    <source>
        <dbReference type="Pfam" id="PF05050"/>
    </source>
</evidence>
<dbReference type="Pfam" id="PF05050">
    <property type="entry name" value="Methyltransf_21"/>
    <property type="match status" value="1"/>
</dbReference>
<protein>
    <submittedName>
        <fullName evidence="2">FkbM family methyltransferase</fullName>
    </submittedName>
</protein>
<dbReference type="InterPro" id="IPR029063">
    <property type="entry name" value="SAM-dependent_MTases_sf"/>
</dbReference>
<dbReference type="Proteomes" id="UP001589590">
    <property type="component" value="Unassembled WGS sequence"/>
</dbReference>
<evidence type="ECO:0000313" key="3">
    <source>
        <dbReference type="Proteomes" id="UP001589590"/>
    </source>
</evidence>
<proteinExistence type="predicted"/>
<dbReference type="InterPro" id="IPR006342">
    <property type="entry name" value="FkbM_mtfrase"/>
</dbReference>
<dbReference type="GO" id="GO:0008168">
    <property type="term" value="F:methyltransferase activity"/>
    <property type="evidence" value="ECO:0007669"/>
    <property type="project" value="UniProtKB-KW"/>
</dbReference>
<organism evidence="2 3">
    <name type="scientific">Algibacter miyuki</name>
    <dbReference type="NCBI Taxonomy" id="1306933"/>
    <lineage>
        <taxon>Bacteria</taxon>
        <taxon>Pseudomonadati</taxon>
        <taxon>Bacteroidota</taxon>
        <taxon>Flavobacteriia</taxon>
        <taxon>Flavobacteriales</taxon>
        <taxon>Flavobacteriaceae</taxon>
        <taxon>Algibacter</taxon>
    </lineage>
</organism>
<reference evidence="2 3" key="1">
    <citation type="submission" date="2024-09" db="EMBL/GenBank/DDBJ databases">
        <authorList>
            <person name="Sun Q."/>
            <person name="Mori K."/>
        </authorList>
    </citation>
    <scope>NUCLEOTIDE SEQUENCE [LARGE SCALE GENOMIC DNA]</scope>
    <source>
        <strain evidence="2 3">CECT 8300</strain>
    </source>
</reference>
<comment type="caution">
    <text evidence="2">The sequence shown here is derived from an EMBL/GenBank/DDBJ whole genome shotgun (WGS) entry which is preliminary data.</text>
</comment>
<feature type="domain" description="Methyltransferase FkbM" evidence="1">
    <location>
        <begin position="73"/>
        <end position="240"/>
    </location>
</feature>
<dbReference type="RefSeq" id="WP_290268586.1">
    <property type="nucleotide sequence ID" value="NZ_JAUFQP010000007.1"/>
</dbReference>
<keyword evidence="2" id="KW-0808">Transferase</keyword>
<name>A0ABV5H343_9FLAO</name>
<keyword evidence="3" id="KW-1185">Reference proteome</keyword>
<dbReference type="NCBIfam" id="TIGR01444">
    <property type="entry name" value="fkbM_fam"/>
    <property type="match status" value="1"/>
</dbReference>